<evidence type="ECO:0000256" key="1">
    <source>
        <dbReference type="ARBA" id="ARBA00000085"/>
    </source>
</evidence>
<proteinExistence type="predicted"/>
<evidence type="ECO:0000313" key="12">
    <source>
        <dbReference type="Proteomes" id="UP001296706"/>
    </source>
</evidence>
<sequence>MVRVTRRASGLALGALTAVAHVLLLLPAAGALLVPAARPAVAAAGRRLVGIERTRVTTLLGGADPTAAEPSAPRALRYLAARVPVGLLGGVVLALLVLGAGFAATILWSWVTGTPWLLDDEPATAVTGEIVAYYALSGAVLLYLGLAGATGVVRWERTLLARLLAPSREEQLARRVTELAGTRDAVVAAVDDERRRIERDLHDGVQQRLVALGMLLGRARRHPDRADELVAQAHEQAQRALVELREVSWRVYPAALDTEGLAAALESVAERAPLPVRITCAIHPEPAAAVRAAAWFVVSEAVTNAAKHSGASGVTIEVRTTDGALDVTVHDDGRGGADPAGGGLAGLARRVEAADGTLRVESPPGAGTVIAAHLPGAELQQSHVAATTLHESGFAATGPAHPGRAG</sequence>
<dbReference type="InterPro" id="IPR003594">
    <property type="entry name" value="HATPase_dom"/>
</dbReference>
<comment type="catalytic activity">
    <reaction evidence="1">
        <text>ATP + protein L-histidine = ADP + protein N-phospho-L-histidine.</text>
        <dbReference type="EC" id="2.7.13.3"/>
    </reaction>
</comment>
<name>A0ABX1RSM2_9PSEU</name>
<feature type="transmembrane region" description="Helical" evidence="9">
    <location>
        <begin position="85"/>
        <end position="111"/>
    </location>
</feature>
<keyword evidence="12" id="KW-1185">Reference proteome</keyword>
<keyword evidence="7" id="KW-0067">ATP-binding</keyword>
<dbReference type="PANTHER" id="PTHR24421">
    <property type="entry name" value="NITRATE/NITRITE SENSOR PROTEIN NARX-RELATED"/>
    <property type="match status" value="1"/>
</dbReference>
<dbReference type="Pfam" id="PF07730">
    <property type="entry name" value="HisKA_3"/>
    <property type="match status" value="1"/>
</dbReference>
<dbReference type="CDD" id="cd16917">
    <property type="entry name" value="HATPase_UhpB-NarQ-NarX-like"/>
    <property type="match status" value="1"/>
</dbReference>
<evidence type="ECO:0000259" key="10">
    <source>
        <dbReference type="SMART" id="SM00387"/>
    </source>
</evidence>
<evidence type="ECO:0000313" key="11">
    <source>
        <dbReference type="EMBL" id="NMH82181.1"/>
    </source>
</evidence>
<dbReference type="InterPro" id="IPR050482">
    <property type="entry name" value="Sensor_HK_TwoCompSys"/>
</dbReference>
<evidence type="ECO:0000256" key="2">
    <source>
        <dbReference type="ARBA" id="ARBA00012438"/>
    </source>
</evidence>
<dbReference type="Gene3D" id="3.30.565.10">
    <property type="entry name" value="Histidine kinase-like ATPase, C-terminal domain"/>
    <property type="match status" value="1"/>
</dbReference>
<gene>
    <name evidence="11" type="ORF">HF577_34465</name>
</gene>
<dbReference type="EMBL" id="JAAXKY010000204">
    <property type="protein sequence ID" value="NMH82181.1"/>
    <property type="molecule type" value="Genomic_DNA"/>
</dbReference>
<dbReference type="SUPFAM" id="SSF55874">
    <property type="entry name" value="ATPase domain of HSP90 chaperone/DNA topoisomerase II/histidine kinase"/>
    <property type="match status" value="1"/>
</dbReference>
<evidence type="ECO:0000256" key="9">
    <source>
        <dbReference type="SAM" id="Phobius"/>
    </source>
</evidence>
<keyword evidence="8" id="KW-0902">Two-component regulatory system</keyword>
<protein>
    <recommendedName>
        <fullName evidence="2">histidine kinase</fullName>
        <ecNumber evidence="2">2.7.13.3</ecNumber>
    </recommendedName>
</protein>
<dbReference type="EC" id="2.7.13.3" evidence="2"/>
<comment type="caution">
    <text evidence="11">The sequence shown here is derived from an EMBL/GenBank/DDBJ whole genome shotgun (WGS) entry which is preliminary data.</text>
</comment>
<accession>A0ABX1RSM2</accession>
<keyword evidence="3" id="KW-0597">Phosphoprotein</keyword>
<dbReference type="Gene3D" id="1.20.5.1930">
    <property type="match status" value="1"/>
</dbReference>
<evidence type="ECO:0000256" key="4">
    <source>
        <dbReference type="ARBA" id="ARBA00022679"/>
    </source>
</evidence>
<dbReference type="PANTHER" id="PTHR24421:SF10">
    <property type="entry name" value="NITRATE_NITRITE SENSOR PROTEIN NARQ"/>
    <property type="match status" value="1"/>
</dbReference>
<feature type="transmembrane region" description="Helical" evidence="9">
    <location>
        <begin position="131"/>
        <end position="153"/>
    </location>
</feature>
<feature type="transmembrane region" description="Helical" evidence="9">
    <location>
        <begin position="12"/>
        <end position="37"/>
    </location>
</feature>
<keyword evidence="9" id="KW-0472">Membrane</keyword>
<reference evidence="11 12" key="1">
    <citation type="submission" date="2020-04" db="EMBL/GenBank/DDBJ databases">
        <authorList>
            <person name="Klaysubun C."/>
            <person name="Duangmal K."/>
            <person name="Lipun K."/>
        </authorList>
    </citation>
    <scope>NUCLEOTIDE SEQUENCE [LARGE SCALE GENOMIC DNA]</scope>
    <source>
        <strain evidence="11 12">JCM 11839</strain>
    </source>
</reference>
<dbReference type="InterPro" id="IPR011712">
    <property type="entry name" value="Sig_transdc_His_kin_sub3_dim/P"/>
</dbReference>
<dbReference type="Proteomes" id="UP001296706">
    <property type="component" value="Unassembled WGS sequence"/>
</dbReference>
<dbReference type="RefSeq" id="WP_169400206.1">
    <property type="nucleotide sequence ID" value="NZ_BAAAJH010000026.1"/>
</dbReference>
<evidence type="ECO:0000256" key="6">
    <source>
        <dbReference type="ARBA" id="ARBA00022777"/>
    </source>
</evidence>
<keyword evidence="6 11" id="KW-0418">Kinase</keyword>
<keyword evidence="4" id="KW-0808">Transferase</keyword>
<keyword evidence="5" id="KW-0547">Nucleotide-binding</keyword>
<dbReference type="SMART" id="SM00387">
    <property type="entry name" value="HATPase_c"/>
    <property type="match status" value="1"/>
</dbReference>
<evidence type="ECO:0000256" key="3">
    <source>
        <dbReference type="ARBA" id="ARBA00022553"/>
    </source>
</evidence>
<keyword evidence="9" id="KW-0812">Transmembrane</keyword>
<dbReference type="Pfam" id="PF02518">
    <property type="entry name" value="HATPase_c"/>
    <property type="match status" value="1"/>
</dbReference>
<keyword evidence="9" id="KW-1133">Transmembrane helix</keyword>
<feature type="domain" description="Histidine kinase/HSP90-like ATPase" evidence="10">
    <location>
        <begin position="289"/>
        <end position="378"/>
    </location>
</feature>
<evidence type="ECO:0000256" key="8">
    <source>
        <dbReference type="ARBA" id="ARBA00023012"/>
    </source>
</evidence>
<evidence type="ECO:0000256" key="5">
    <source>
        <dbReference type="ARBA" id="ARBA00022741"/>
    </source>
</evidence>
<organism evidence="11 12">
    <name type="scientific">Pseudonocardia xinjiangensis</name>
    <dbReference type="NCBI Taxonomy" id="75289"/>
    <lineage>
        <taxon>Bacteria</taxon>
        <taxon>Bacillati</taxon>
        <taxon>Actinomycetota</taxon>
        <taxon>Actinomycetes</taxon>
        <taxon>Pseudonocardiales</taxon>
        <taxon>Pseudonocardiaceae</taxon>
        <taxon>Pseudonocardia</taxon>
    </lineage>
</organism>
<evidence type="ECO:0000256" key="7">
    <source>
        <dbReference type="ARBA" id="ARBA00022840"/>
    </source>
</evidence>
<dbReference type="InterPro" id="IPR036890">
    <property type="entry name" value="HATPase_C_sf"/>
</dbReference>
<dbReference type="GO" id="GO:0016301">
    <property type="term" value="F:kinase activity"/>
    <property type="evidence" value="ECO:0007669"/>
    <property type="project" value="UniProtKB-KW"/>
</dbReference>